<feature type="non-terminal residue" evidence="2">
    <location>
        <position position="152"/>
    </location>
</feature>
<keyword evidence="3" id="KW-1185">Reference proteome</keyword>
<sequence>ATFINEMAEVITHPEMLVCTDESSKDKKTISRRWGYSCLGVCCYSLEPFIHGKWYLILPLLGIDGYLAYEVFEGAVTGEMFEKFLWEHAPIMHPYPSLHSVLLDNCSIHHGPAVQDIIGGEVGMWKLMYLPQYSPDYNPIEQSFLSIKAWLQ</sequence>
<proteinExistence type="predicted"/>
<name>A0A9P6DL49_9AGAM</name>
<dbReference type="Pfam" id="PF13358">
    <property type="entry name" value="DDE_3"/>
    <property type="match status" value="1"/>
</dbReference>
<evidence type="ECO:0000313" key="3">
    <source>
        <dbReference type="Proteomes" id="UP000886523"/>
    </source>
</evidence>
<dbReference type="EMBL" id="MU129105">
    <property type="protein sequence ID" value="KAF9506631.1"/>
    <property type="molecule type" value="Genomic_DNA"/>
</dbReference>
<feature type="non-terminal residue" evidence="2">
    <location>
        <position position="1"/>
    </location>
</feature>
<dbReference type="PANTHER" id="PTHR46564:SF1">
    <property type="entry name" value="TRANSPOSASE"/>
    <property type="match status" value="1"/>
</dbReference>
<feature type="domain" description="Tc1-like transposase DDE" evidence="1">
    <location>
        <begin position="17"/>
        <end position="151"/>
    </location>
</feature>
<comment type="caution">
    <text evidence="2">The sequence shown here is derived from an EMBL/GenBank/DDBJ whole genome shotgun (WGS) entry which is preliminary data.</text>
</comment>
<accession>A0A9P6DL49</accession>
<dbReference type="OrthoDB" id="2266637at2759"/>
<dbReference type="InterPro" id="IPR038717">
    <property type="entry name" value="Tc1-like_DDE_dom"/>
</dbReference>
<protein>
    <recommendedName>
        <fullName evidence="1">Tc1-like transposase DDE domain-containing protein</fullName>
    </recommendedName>
</protein>
<reference evidence="2" key="1">
    <citation type="journal article" date="2020" name="Nat. Commun.">
        <title>Large-scale genome sequencing of mycorrhizal fungi provides insights into the early evolution of symbiotic traits.</title>
        <authorList>
            <person name="Miyauchi S."/>
            <person name="Kiss E."/>
            <person name="Kuo A."/>
            <person name="Drula E."/>
            <person name="Kohler A."/>
            <person name="Sanchez-Garcia M."/>
            <person name="Morin E."/>
            <person name="Andreopoulos B."/>
            <person name="Barry K.W."/>
            <person name="Bonito G."/>
            <person name="Buee M."/>
            <person name="Carver A."/>
            <person name="Chen C."/>
            <person name="Cichocki N."/>
            <person name="Clum A."/>
            <person name="Culley D."/>
            <person name="Crous P.W."/>
            <person name="Fauchery L."/>
            <person name="Girlanda M."/>
            <person name="Hayes R.D."/>
            <person name="Keri Z."/>
            <person name="LaButti K."/>
            <person name="Lipzen A."/>
            <person name="Lombard V."/>
            <person name="Magnuson J."/>
            <person name="Maillard F."/>
            <person name="Murat C."/>
            <person name="Nolan M."/>
            <person name="Ohm R.A."/>
            <person name="Pangilinan J."/>
            <person name="Pereira M.F."/>
            <person name="Perotto S."/>
            <person name="Peter M."/>
            <person name="Pfister S."/>
            <person name="Riley R."/>
            <person name="Sitrit Y."/>
            <person name="Stielow J.B."/>
            <person name="Szollosi G."/>
            <person name="Zifcakova L."/>
            <person name="Stursova M."/>
            <person name="Spatafora J.W."/>
            <person name="Tedersoo L."/>
            <person name="Vaario L.M."/>
            <person name="Yamada A."/>
            <person name="Yan M."/>
            <person name="Wang P."/>
            <person name="Xu J."/>
            <person name="Bruns T."/>
            <person name="Baldrian P."/>
            <person name="Vilgalys R."/>
            <person name="Dunand C."/>
            <person name="Henrissat B."/>
            <person name="Grigoriev I.V."/>
            <person name="Hibbett D."/>
            <person name="Nagy L.G."/>
            <person name="Martin F.M."/>
        </authorList>
    </citation>
    <scope>NUCLEOTIDE SEQUENCE</scope>
    <source>
        <strain evidence="2">UP504</strain>
    </source>
</reference>
<dbReference type="Proteomes" id="UP000886523">
    <property type="component" value="Unassembled WGS sequence"/>
</dbReference>
<dbReference type="GO" id="GO:0003676">
    <property type="term" value="F:nucleic acid binding"/>
    <property type="evidence" value="ECO:0007669"/>
    <property type="project" value="InterPro"/>
</dbReference>
<organism evidence="2 3">
    <name type="scientific">Hydnum rufescens UP504</name>
    <dbReference type="NCBI Taxonomy" id="1448309"/>
    <lineage>
        <taxon>Eukaryota</taxon>
        <taxon>Fungi</taxon>
        <taxon>Dikarya</taxon>
        <taxon>Basidiomycota</taxon>
        <taxon>Agaricomycotina</taxon>
        <taxon>Agaricomycetes</taxon>
        <taxon>Cantharellales</taxon>
        <taxon>Hydnaceae</taxon>
        <taxon>Hydnum</taxon>
    </lineage>
</organism>
<dbReference type="PANTHER" id="PTHR46564">
    <property type="entry name" value="TRANSPOSASE"/>
    <property type="match status" value="1"/>
</dbReference>
<evidence type="ECO:0000259" key="1">
    <source>
        <dbReference type="Pfam" id="PF13358"/>
    </source>
</evidence>
<dbReference type="AlphaFoldDB" id="A0A9P6DL49"/>
<dbReference type="InterPro" id="IPR036397">
    <property type="entry name" value="RNaseH_sf"/>
</dbReference>
<dbReference type="Gene3D" id="3.30.420.10">
    <property type="entry name" value="Ribonuclease H-like superfamily/Ribonuclease H"/>
    <property type="match status" value="1"/>
</dbReference>
<evidence type="ECO:0000313" key="2">
    <source>
        <dbReference type="EMBL" id="KAF9506631.1"/>
    </source>
</evidence>
<gene>
    <name evidence="2" type="ORF">BS47DRAFT_1250185</name>
</gene>